<organism evidence="1 2">
    <name type="scientific">Paramyxoviridae sp</name>
    <dbReference type="NCBI Taxonomy" id="1663356"/>
    <lineage>
        <taxon>Viruses</taxon>
        <taxon>Riboviria</taxon>
        <taxon>Orthornavirae</taxon>
        <taxon>Negarnaviricota</taxon>
        <taxon>Haploviricotina</taxon>
        <taxon>Monjiviricetes</taxon>
        <taxon>Mononegavirales</taxon>
        <taxon>Paramyxoviridae</taxon>
    </lineage>
</organism>
<keyword evidence="1" id="KW-0543">Viral nucleoprotein</keyword>
<accession>A0AC61TNW5</accession>
<evidence type="ECO:0000313" key="1">
    <source>
        <dbReference type="EMBL" id="UED37223.1"/>
    </source>
</evidence>
<proteinExistence type="predicted"/>
<dbReference type="Proteomes" id="UP000828056">
    <property type="component" value="Segment"/>
</dbReference>
<dbReference type="EMBL" id="OK210078">
    <property type="protein sequence ID" value="UED37223.1"/>
    <property type="molecule type" value="Viral_cRNA"/>
</dbReference>
<evidence type="ECO:0000313" key="2">
    <source>
        <dbReference type="Proteomes" id="UP000828056"/>
    </source>
</evidence>
<reference evidence="1 2" key="1">
    <citation type="journal article" date="2021" name="J. Virol.">
        <title>Evolution and diversity of bat and rodent Paramyxoviruses from North America.</title>
        <authorList>
            <person name="Larsen B.B."/>
            <person name="Gryseels S."/>
            <person name="Otto H.W."/>
            <person name="Worobey M."/>
        </authorList>
    </citation>
    <scope>NUCLEOTIDE SEQUENCE [LARGE SCALE GENOMIC DNA]</scope>
    <source>
        <strain evidence="1">AB1</strain>
    </source>
</reference>
<keyword evidence="1" id="KW-0946">Virion</keyword>
<gene>
    <name evidence="1" type="primary">N</name>
</gene>
<keyword evidence="2" id="KW-1185">Reference proteome</keyword>
<sequence>MKIKDLGIKLCLIGSGAGYPLKMSLSKVVENFREHQSRPKIRGTLHTTFSTFKNKVLVLMPVGLSVEKRWEFVIFLMKIIWSRVASGSVVTGALLSLLTMFADQPIQMLRSILNDPDIEIQIVEINDMDNEKPTISTRGNRIDDLEMKYQEIAWAGPSPGIDPFPFIVKEEIVREVESAEEYQLAIGSVLAQVWILLAKAVTAPDTARDSEQKRWLKYIQQRRADKDYRVEQKWLDIVRRRLAMDLPVRRFMVEILIEINRSSGLKGRIIEMIADIGTYVSETGMASFFLTIKYGIETRYPTLALNEFASDLKIMMNLMKYYEELGDKAPYLVLLEDSAQTRFAPGNYPLLWSFAMGVGTALDKAMNNLIYEKSFLEPSFFRLGQDTVMKMEGNIDRNMANELGLTESQINAVQSITKSDISVPTQSAPRLRGRLGETGAPIEGDTEILSLKQYHKELGKSENVSPAKPASHSQTMFTTGMTNIPKMPAMTSGRKAEDLAKDLAGILHRRPALMRSVVSTKDKDASSVSDVKSEMSDLDAIKA</sequence>
<name>A0AC61TNW5_9MONO</name>
<protein>
    <submittedName>
        <fullName evidence="1">Nucleocapsid protein</fullName>
    </submittedName>
</protein>